<dbReference type="SUPFAM" id="SSF49313">
    <property type="entry name" value="Cadherin-like"/>
    <property type="match status" value="3"/>
</dbReference>
<dbReference type="PRINTS" id="PR00205">
    <property type="entry name" value="CADHERIN"/>
</dbReference>
<sequence>MQLLSLALLFLLLNYCCAGRVLAAGPADVPVLRVSVPHDAYPGYCITRLHYWGQAFSLLDNESSGLFAVLGDGLLMPTADLTHLADSPPLTLVVKEESQNGTREQMVVVHVVDRNRLVRFTQETYTGSVYENEPVGTVVEGLDRLFATSDPHHPMVYTFVSGNEEDAFSIVQPASNLSTALLIRTNRVLDREQQEIYDLVIRATDVEEANSADASVTIVVDNLNDNAPVPERTVYEFRIPEDLEMYSIVGNVSANDADGDRPVYHLVSRHPVFAIIPKTGQILLIATPELKTYKLSIRTQDTAKPPRVSAPFSVYIEVFSEELLPEAEMDQSLETNEVLPVRQKRSVRPTKSYEYKETDGSKPGKVMFQLDKKHPQETYKMEGPVKWVEVDSSGDVKVKEPWDYEQLGKEKTIDFWVFVTGPNINGKSIFFHSLLFEERFLIPPLGTCQENFKLLGTFCKHYSYADANTTISYQKLAKRDFWNKEKSAKILNNGIVVHPVDVFILKACHFLTKLLSRNRERRILVFKKKFTLDHILFQ</sequence>
<dbReference type="GO" id="GO:0016477">
    <property type="term" value="P:cell migration"/>
    <property type="evidence" value="ECO:0007669"/>
    <property type="project" value="TreeGrafter"/>
</dbReference>
<dbReference type="GO" id="GO:0016342">
    <property type="term" value="C:catenin complex"/>
    <property type="evidence" value="ECO:0007669"/>
    <property type="project" value="TreeGrafter"/>
</dbReference>
<reference evidence="8" key="1">
    <citation type="submission" date="2020-07" db="EMBL/GenBank/DDBJ databases">
        <title>Multicomponent nature underlies the extraordinary mechanical properties of spider dragline silk.</title>
        <authorList>
            <person name="Kono N."/>
            <person name="Nakamura H."/>
            <person name="Mori M."/>
            <person name="Yoshida Y."/>
            <person name="Ohtoshi R."/>
            <person name="Malay A.D."/>
            <person name="Moran D.A.P."/>
            <person name="Tomita M."/>
            <person name="Numata K."/>
            <person name="Arakawa K."/>
        </authorList>
    </citation>
    <scope>NUCLEOTIDE SEQUENCE</scope>
</reference>
<feature type="domain" description="Cadherin" evidence="7">
    <location>
        <begin position="121"/>
        <end position="230"/>
    </location>
</feature>
<keyword evidence="4" id="KW-0472">Membrane</keyword>
<dbReference type="GO" id="GO:0008013">
    <property type="term" value="F:beta-catenin binding"/>
    <property type="evidence" value="ECO:0007669"/>
    <property type="project" value="TreeGrafter"/>
</dbReference>
<dbReference type="GO" id="GO:0045296">
    <property type="term" value="F:cadherin binding"/>
    <property type="evidence" value="ECO:0007669"/>
    <property type="project" value="TreeGrafter"/>
</dbReference>
<evidence type="ECO:0000256" key="3">
    <source>
        <dbReference type="ARBA" id="ARBA00022837"/>
    </source>
</evidence>
<dbReference type="InterPro" id="IPR002126">
    <property type="entry name" value="Cadherin-like_dom"/>
</dbReference>
<dbReference type="CDD" id="cd11304">
    <property type="entry name" value="Cadherin_repeat"/>
    <property type="match status" value="2"/>
</dbReference>
<dbReference type="EMBL" id="BMAO01002687">
    <property type="protein sequence ID" value="GFQ82498.1"/>
    <property type="molecule type" value="Genomic_DNA"/>
</dbReference>
<keyword evidence="9" id="KW-1185">Reference proteome</keyword>
<name>A0A8X6GHE6_TRICU</name>
<dbReference type="PANTHER" id="PTHR24027:SF438">
    <property type="entry name" value="CADHERIN 23"/>
    <property type="match status" value="1"/>
</dbReference>
<evidence type="ECO:0000256" key="4">
    <source>
        <dbReference type="ARBA" id="ARBA00023136"/>
    </source>
</evidence>
<comment type="subcellular location">
    <subcellularLocation>
        <location evidence="1">Membrane</location>
    </subcellularLocation>
</comment>
<dbReference type="Proteomes" id="UP000887116">
    <property type="component" value="Unassembled WGS sequence"/>
</dbReference>
<organism evidence="8 9">
    <name type="scientific">Trichonephila clavata</name>
    <name type="common">Joro spider</name>
    <name type="synonym">Nephila clavata</name>
    <dbReference type="NCBI Taxonomy" id="2740835"/>
    <lineage>
        <taxon>Eukaryota</taxon>
        <taxon>Metazoa</taxon>
        <taxon>Ecdysozoa</taxon>
        <taxon>Arthropoda</taxon>
        <taxon>Chelicerata</taxon>
        <taxon>Arachnida</taxon>
        <taxon>Araneae</taxon>
        <taxon>Araneomorphae</taxon>
        <taxon>Entelegynae</taxon>
        <taxon>Araneoidea</taxon>
        <taxon>Nephilidae</taxon>
        <taxon>Trichonephila</taxon>
    </lineage>
</organism>
<dbReference type="SMART" id="SM00112">
    <property type="entry name" value="CA"/>
    <property type="match status" value="2"/>
</dbReference>
<keyword evidence="6" id="KW-0732">Signal</keyword>
<dbReference type="AlphaFoldDB" id="A0A8X6GHE6"/>
<comment type="caution">
    <text evidence="8">The sequence shown here is derived from an EMBL/GenBank/DDBJ whole genome shotgun (WGS) entry which is preliminary data.</text>
</comment>
<keyword evidence="3 5" id="KW-0106">Calcium</keyword>
<dbReference type="Gene3D" id="2.60.40.60">
    <property type="entry name" value="Cadherins"/>
    <property type="match status" value="3"/>
</dbReference>
<feature type="chain" id="PRO_5036474366" evidence="6">
    <location>
        <begin position="19"/>
        <end position="538"/>
    </location>
</feature>
<dbReference type="Pfam" id="PF00028">
    <property type="entry name" value="Cadherin"/>
    <property type="match status" value="1"/>
</dbReference>
<accession>A0A8X6GHE6</accession>
<evidence type="ECO:0000256" key="1">
    <source>
        <dbReference type="ARBA" id="ARBA00004370"/>
    </source>
</evidence>
<keyword evidence="2" id="KW-0677">Repeat</keyword>
<dbReference type="GO" id="GO:0005509">
    <property type="term" value="F:calcium ion binding"/>
    <property type="evidence" value="ECO:0007669"/>
    <property type="project" value="UniProtKB-UniRule"/>
</dbReference>
<evidence type="ECO:0000256" key="5">
    <source>
        <dbReference type="PROSITE-ProRule" id="PRU00043"/>
    </source>
</evidence>
<dbReference type="GO" id="GO:0007156">
    <property type="term" value="P:homophilic cell adhesion via plasma membrane adhesion molecules"/>
    <property type="evidence" value="ECO:0007669"/>
    <property type="project" value="InterPro"/>
</dbReference>
<evidence type="ECO:0000313" key="9">
    <source>
        <dbReference type="Proteomes" id="UP000887116"/>
    </source>
</evidence>
<evidence type="ECO:0000259" key="7">
    <source>
        <dbReference type="PROSITE" id="PS50268"/>
    </source>
</evidence>
<feature type="domain" description="Cadherin" evidence="7">
    <location>
        <begin position="231"/>
        <end position="327"/>
    </location>
</feature>
<evidence type="ECO:0000313" key="8">
    <source>
        <dbReference type="EMBL" id="GFQ82498.1"/>
    </source>
</evidence>
<dbReference type="OrthoDB" id="6252479at2759"/>
<feature type="signal peptide" evidence="6">
    <location>
        <begin position="1"/>
        <end position="18"/>
    </location>
</feature>
<dbReference type="PANTHER" id="PTHR24027">
    <property type="entry name" value="CADHERIN-23"/>
    <property type="match status" value="1"/>
</dbReference>
<dbReference type="InterPro" id="IPR015919">
    <property type="entry name" value="Cadherin-like_sf"/>
</dbReference>
<protein>
    <submittedName>
        <fullName evidence="8">Neural-cadherin</fullName>
    </submittedName>
</protein>
<evidence type="ECO:0000256" key="2">
    <source>
        <dbReference type="ARBA" id="ARBA00022737"/>
    </source>
</evidence>
<gene>
    <name evidence="8" type="primary">CadN</name>
    <name evidence="8" type="ORF">TNCT_375541</name>
</gene>
<dbReference type="InterPro" id="IPR039808">
    <property type="entry name" value="Cadherin"/>
</dbReference>
<dbReference type="PROSITE" id="PS50268">
    <property type="entry name" value="CADHERIN_2"/>
    <property type="match status" value="2"/>
</dbReference>
<evidence type="ECO:0000256" key="6">
    <source>
        <dbReference type="SAM" id="SignalP"/>
    </source>
</evidence>
<proteinExistence type="predicted"/>